<evidence type="ECO:0000313" key="1">
    <source>
        <dbReference type="EMBL" id="JAH29347.1"/>
    </source>
</evidence>
<reference evidence="1" key="2">
    <citation type="journal article" date="2015" name="Fish Shellfish Immunol.">
        <title>Early steps in the European eel (Anguilla anguilla)-Vibrio vulnificus interaction in the gills: Role of the RtxA13 toxin.</title>
        <authorList>
            <person name="Callol A."/>
            <person name="Pajuelo D."/>
            <person name="Ebbesson L."/>
            <person name="Teles M."/>
            <person name="MacKenzie S."/>
            <person name="Amaro C."/>
        </authorList>
    </citation>
    <scope>NUCLEOTIDE SEQUENCE</scope>
</reference>
<dbReference type="EMBL" id="GBXM01079230">
    <property type="protein sequence ID" value="JAH29347.1"/>
    <property type="molecule type" value="Transcribed_RNA"/>
</dbReference>
<proteinExistence type="predicted"/>
<sequence length="40" mass="4474">MLPCLLSTFRVSANTTSYLRCVFETLSPHLLMETQAKTVA</sequence>
<name>A0A0E9RKN0_ANGAN</name>
<protein>
    <submittedName>
        <fullName evidence="1">Uncharacterized protein</fullName>
    </submittedName>
</protein>
<organism evidence="1">
    <name type="scientific">Anguilla anguilla</name>
    <name type="common">European freshwater eel</name>
    <name type="synonym">Muraena anguilla</name>
    <dbReference type="NCBI Taxonomy" id="7936"/>
    <lineage>
        <taxon>Eukaryota</taxon>
        <taxon>Metazoa</taxon>
        <taxon>Chordata</taxon>
        <taxon>Craniata</taxon>
        <taxon>Vertebrata</taxon>
        <taxon>Euteleostomi</taxon>
        <taxon>Actinopterygii</taxon>
        <taxon>Neopterygii</taxon>
        <taxon>Teleostei</taxon>
        <taxon>Anguilliformes</taxon>
        <taxon>Anguillidae</taxon>
        <taxon>Anguilla</taxon>
    </lineage>
</organism>
<reference evidence="1" key="1">
    <citation type="submission" date="2014-11" db="EMBL/GenBank/DDBJ databases">
        <authorList>
            <person name="Amaro Gonzalez C."/>
        </authorList>
    </citation>
    <scope>NUCLEOTIDE SEQUENCE</scope>
</reference>
<accession>A0A0E9RKN0</accession>
<dbReference type="AlphaFoldDB" id="A0A0E9RKN0"/>